<keyword evidence="5" id="KW-1185">Reference proteome</keyword>
<accession>A0A327X680</accession>
<keyword evidence="1" id="KW-1133">Transmembrane helix</keyword>
<evidence type="ECO:0000313" key="5">
    <source>
        <dbReference type="Proteomes" id="UP000287865"/>
    </source>
</evidence>
<evidence type="ECO:0000313" key="2">
    <source>
        <dbReference type="EMBL" id="RAJ98418.1"/>
    </source>
</evidence>
<name>A0A327X680_9GAMM</name>
<keyword evidence="1" id="KW-0812">Transmembrane</keyword>
<dbReference type="Proteomes" id="UP000249203">
    <property type="component" value="Unassembled WGS sequence"/>
</dbReference>
<feature type="transmembrane region" description="Helical" evidence="1">
    <location>
        <begin position="61"/>
        <end position="82"/>
    </location>
</feature>
<dbReference type="Proteomes" id="UP000287865">
    <property type="component" value="Unassembled WGS sequence"/>
</dbReference>
<gene>
    <name evidence="2" type="ORF">B0I24_105171</name>
    <name evidence="3" type="ORF">CWE07_06900</name>
</gene>
<reference evidence="2 4" key="2">
    <citation type="submission" date="2018-06" db="EMBL/GenBank/DDBJ databases">
        <title>Genomic Encyclopedia of Type Strains, Phase III (KMG-III): the genomes of soil and plant-associated and newly described type strains.</title>
        <authorList>
            <person name="Whitman W."/>
        </authorList>
    </citation>
    <scope>NUCLEOTIDE SEQUENCE [LARGE SCALE GENOMIC DNA]</scope>
    <source>
        <strain evidence="2 4">CGMCC 1.15366</strain>
    </source>
</reference>
<feature type="transmembrane region" description="Helical" evidence="1">
    <location>
        <begin position="103"/>
        <end position="126"/>
    </location>
</feature>
<comment type="caution">
    <text evidence="2">The sequence shown here is derived from an EMBL/GenBank/DDBJ whole genome shotgun (WGS) entry which is preliminary data.</text>
</comment>
<keyword evidence="1" id="KW-0472">Membrane</keyword>
<evidence type="ECO:0000313" key="4">
    <source>
        <dbReference type="Proteomes" id="UP000249203"/>
    </source>
</evidence>
<dbReference type="OrthoDB" id="7032238at2"/>
<feature type="transmembrane region" description="Helical" evidence="1">
    <location>
        <begin position="239"/>
        <end position="262"/>
    </location>
</feature>
<dbReference type="EMBL" id="PIPK01000005">
    <property type="protein sequence ID" value="RUO24767.1"/>
    <property type="molecule type" value="Genomic_DNA"/>
</dbReference>
<organism evidence="2 4">
    <name type="scientific">Aliidiomarina maris</name>
    <dbReference type="NCBI Taxonomy" id="531312"/>
    <lineage>
        <taxon>Bacteria</taxon>
        <taxon>Pseudomonadati</taxon>
        <taxon>Pseudomonadota</taxon>
        <taxon>Gammaproteobacteria</taxon>
        <taxon>Alteromonadales</taxon>
        <taxon>Idiomarinaceae</taxon>
        <taxon>Aliidiomarina</taxon>
    </lineage>
</organism>
<protein>
    <submittedName>
        <fullName evidence="2">Uncharacterized protein</fullName>
    </submittedName>
</protein>
<proteinExistence type="predicted"/>
<dbReference type="RefSeq" id="WP_111569253.1">
    <property type="nucleotide sequence ID" value="NZ_PIPK01000005.1"/>
</dbReference>
<sequence>MAGLSSNSTSAVSWGAVFAGAAAAAALSFLLMVLGFGFGLLSVSPWSGEGVDAQTIGFGSIVWLIIIQLAAAGLGGYLAGRLRTKWPDVHTDEVYFRDTAHGLVTWSVSTLVAVVFFSGSAAAIMMGGAKAVSGAADQGMSAAEQVLDEQDFYARRLLRTENWDESADAGRIDEVSAILVRTLRDGEMSDSDREYLVDMVEARSDLSRNNAADRVDTVISDAEAYYQQALEMVDDARRAAAWTAIWMFVALLAGAFFAALMATFGGRQRDSVLGAQV</sequence>
<reference evidence="3 5" key="1">
    <citation type="journal article" date="2018" name="Front. Microbiol.">
        <title>Genome-Based Analysis Reveals the Taxonomy and Diversity of the Family Idiomarinaceae.</title>
        <authorList>
            <person name="Liu Y."/>
            <person name="Lai Q."/>
            <person name="Shao Z."/>
        </authorList>
    </citation>
    <scope>NUCLEOTIDE SEQUENCE [LARGE SCALE GENOMIC DNA]</scope>
    <source>
        <strain evidence="3 5">CF12-14</strain>
    </source>
</reference>
<feature type="transmembrane region" description="Helical" evidence="1">
    <location>
        <begin position="12"/>
        <end position="41"/>
    </location>
</feature>
<dbReference type="EMBL" id="QLMD01000005">
    <property type="protein sequence ID" value="RAJ98418.1"/>
    <property type="molecule type" value="Genomic_DNA"/>
</dbReference>
<dbReference type="AlphaFoldDB" id="A0A327X680"/>
<evidence type="ECO:0000313" key="3">
    <source>
        <dbReference type="EMBL" id="RUO24767.1"/>
    </source>
</evidence>
<evidence type="ECO:0000256" key="1">
    <source>
        <dbReference type="SAM" id="Phobius"/>
    </source>
</evidence>